<protein>
    <submittedName>
        <fullName evidence="1">Uncharacterized protein</fullName>
    </submittedName>
</protein>
<organism evidence="1 2">
    <name type="scientific">Cotesia glomerata</name>
    <name type="common">Lepidopteran parasitic wasp</name>
    <name type="synonym">Apanteles glomeratus</name>
    <dbReference type="NCBI Taxonomy" id="32391"/>
    <lineage>
        <taxon>Eukaryota</taxon>
        <taxon>Metazoa</taxon>
        <taxon>Ecdysozoa</taxon>
        <taxon>Arthropoda</taxon>
        <taxon>Hexapoda</taxon>
        <taxon>Insecta</taxon>
        <taxon>Pterygota</taxon>
        <taxon>Neoptera</taxon>
        <taxon>Endopterygota</taxon>
        <taxon>Hymenoptera</taxon>
        <taxon>Apocrita</taxon>
        <taxon>Ichneumonoidea</taxon>
        <taxon>Braconidae</taxon>
        <taxon>Microgastrinae</taxon>
        <taxon>Cotesia</taxon>
    </lineage>
</organism>
<reference evidence="1 2" key="1">
    <citation type="journal article" date="2021" name="J. Hered.">
        <title>A chromosome-level genome assembly of the parasitoid wasp, Cotesia glomerata (Hymenoptera: Braconidae).</title>
        <authorList>
            <person name="Pinto B.J."/>
            <person name="Weis J.J."/>
            <person name="Gamble T."/>
            <person name="Ode P.J."/>
            <person name="Paul R."/>
            <person name="Zaspel J.M."/>
        </authorList>
    </citation>
    <scope>NUCLEOTIDE SEQUENCE [LARGE SCALE GENOMIC DNA]</scope>
    <source>
        <strain evidence="1">CgM1</strain>
    </source>
</reference>
<keyword evidence="2" id="KW-1185">Reference proteome</keyword>
<evidence type="ECO:0000313" key="1">
    <source>
        <dbReference type="EMBL" id="KAH0564287.1"/>
    </source>
</evidence>
<proteinExistence type="predicted"/>
<dbReference type="EMBL" id="JAHXZJ010000002">
    <property type="protein sequence ID" value="KAH0564287.1"/>
    <property type="molecule type" value="Genomic_DNA"/>
</dbReference>
<dbReference type="AlphaFoldDB" id="A0AAV7IML6"/>
<sequence>MIEYVGIVKYKFLGKKSRDELQKDRRAITGTTERIQVSGYGHQDGDGLIILAVKKINRRQNWEITREESLEKDKDNTVAIWVGMNKRERKDEEEEEIKDTIAAEIIDNQPNGLKKCLTTNQGAWTESHLSAHPNHLKLARNYHSCVHFGKFIGLLR</sequence>
<name>A0AAV7IML6_COTGL</name>
<dbReference type="Proteomes" id="UP000826195">
    <property type="component" value="Unassembled WGS sequence"/>
</dbReference>
<comment type="caution">
    <text evidence="1">The sequence shown here is derived from an EMBL/GenBank/DDBJ whole genome shotgun (WGS) entry which is preliminary data.</text>
</comment>
<accession>A0AAV7IML6</accession>
<gene>
    <name evidence="1" type="ORF">KQX54_011216</name>
</gene>
<evidence type="ECO:0000313" key="2">
    <source>
        <dbReference type="Proteomes" id="UP000826195"/>
    </source>
</evidence>